<dbReference type="PANTHER" id="PTHR46288">
    <property type="entry name" value="PHORBOL-ESTER/DAG-TYPE DOMAIN-CONTAINING PROTEIN"/>
    <property type="match status" value="1"/>
</dbReference>
<feature type="domain" description="Zinc finger PHD-type" evidence="5">
    <location>
        <begin position="24"/>
        <end position="83"/>
    </location>
</feature>
<evidence type="ECO:0000259" key="5">
    <source>
        <dbReference type="SMART" id="SM00249"/>
    </source>
</evidence>
<accession>A0ABR0WPK7</accession>
<comment type="caution">
    <text evidence="6">The sequence shown here is derived from an EMBL/GenBank/DDBJ whole genome shotgun (WGS) entry which is preliminary data.</text>
</comment>
<evidence type="ECO:0000256" key="2">
    <source>
        <dbReference type="ARBA" id="ARBA00022737"/>
    </source>
</evidence>
<gene>
    <name evidence="6" type="ORF">DH2020_016751</name>
</gene>
<protein>
    <recommendedName>
        <fullName evidence="5">Zinc finger PHD-type domain-containing protein</fullName>
    </recommendedName>
</protein>
<evidence type="ECO:0000313" key="7">
    <source>
        <dbReference type="Proteomes" id="UP001318860"/>
    </source>
</evidence>
<dbReference type="InterPro" id="IPR001965">
    <property type="entry name" value="Znf_PHD"/>
</dbReference>
<reference evidence="6 7" key="1">
    <citation type="journal article" date="2021" name="Comput. Struct. Biotechnol. J.">
        <title>De novo genome assembly of the potent medicinal plant Rehmannia glutinosa using nanopore technology.</title>
        <authorList>
            <person name="Ma L."/>
            <person name="Dong C."/>
            <person name="Song C."/>
            <person name="Wang X."/>
            <person name="Zheng X."/>
            <person name="Niu Y."/>
            <person name="Chen S."/>
            <person name="Feng W."/>
        </authorList>
    </citation>
    <scope>NUCLEOTIDE SEQUENCE [LARGE SCALE GENOMIC DNA]</scope>
    <source>
        <strain evidence="6">DH-2019</strain>
    </source>
</reference>
<keyword evidence="7" id="KW-1185">Reference proteome</keyword>
<dbReference type="SMART" id="SM00249">
    <property type="entry name" value="PHD"/>
    <property type="match status" value="1"/>
</dbReference>
<dbReference type="PANTHER" id="PTHR46288:SF17">
    <property type="entry name" value="CYSTEINE_HISTIDINE-RICH C1 DOMAIN PROTEIN"/>
    <property type="match status" value="1"/>
</dbReference>
<proteinExistence type="predicted"/>
<dbReference type="SUPFAM" id="SSF57889">
    <property type="entry name" value="Cysteine-rich domain"/>
    <property type="match status" value="1"/>
</dbReference>
<organism evidence="6 7">
    <name type="scientific">Rehmannia glutinosa</name>
    <name type="common">Chinese foxglove</name>
    <dbReference type="NCBI Taxonomy" id="99300"/>
    <lineage>
        <taxon>Eukaryota</taxon>
        <taxon>Viridiplantae</taxon>
        <taxon>Streptophyta</taxon>
        <taxon>Embryophyta</taxon>
        <taxon>Tracheophyta</taxon>
        <taxon>Spermatophyta</taxon>
        <taxon>Magnoliopsida</taxon>
        <taxon>eudicotyledons</taxon>
        <taxon>Gunneridae</taxon>
        <taxon>Pentapetalae</taxon>
        <taxon>asterids</taxon>
        <taxon>lamiids</taxon>
        <taxon>Lamiales</taxon>
        <taxon>Orobanchaceae</taxon>
        <taxon>Rehmannieae</taxon>
        <taxon>Rehmannia</taxon>
    </lineage>
</organism>
<evidence type="ECO:0000256" key="1">
    <source>
        <dbReference type="ARBA" id="ARBA00022723"/>
    </source>
</evidence>
<sequence length="270" mass="31325">MHPADPNHRLTLFASSLIAKLPTECEACERYISGFYYSCDKCSVYYHMLCIAMPLSVKIPFFHPHILKLEIKPPYDFQCDLCDRPSYSGWLYRCRLCEFDAHISCAVTFNGTDPSLLERSVSEIYSVEDNRIRETKFHQNEVMELLSEGMKKGVEVKNEKNLDRDQFRSLDQSIMISEDFTLPSYHFSDACFSIDIAKSIERQSFDFREKYIKRELSLAPLTGIGSHVWEELSLENNNGHLNAVNERMQLKDQITEIENVRIFFINLGGC</sequence>
<evidence type="ECO:0000313" key="6">
    <source>
        <dbReference type="EMBL" id="KAK6149226.1"/>
    </source>
</evidence>
<dbReference type="InterPro" id="IPR046349">
    <property type="entry name" value="C1-like_sf"/>
</dbReference>
<keyword evidence="4" id="KW-0862">Zinc</keyword>
<dbReference type="EMBL" id="JABTTQ020000009">
    <property type="protein sequence ID" value="KAK6149226.1"/>
    <property type="molecule type" value="Genomic_DNA"/>
</dbReference>
<dbReference type="Proteomes" id="UP001318860">
    <property type="component" value="Unassembled WGS sequence"/>
</dbReference>
<dbReference type="InterPro" id="IPR004146">
    <property type="entry name" value="DC1"/>
</dbReference>
<keyword evidence="1" id="KW-0479">Metal-binding</keyword>
<dbReference type="Pfam" id="PF03107">
    <property type="entry name" value="C1_2"/>
    <property type="match status" value="2"/>
</dbReference>
<keyword evidence="2" id="KW-0677">Repeat</keyword>
<keyword evidence="3" id="KW-0863">Zinc-finger</keyword>
<name>A0ABR0WPK7_REHGL</name>
<evidence type="ECO:0000256" key="4">
    <source>
        <dbReference type="ARBA" id="ARBA00022833"/>
    </source>
</evidence>
<evidence type="ECO:0000256" key="3">
    <source>
        <dbReference type="ARBA" id="ARBA00022771"/>
    </source>
</evidence>